<evidence type="ECO:0000313" key="14">
    <source>
        <dbReference type="EMBL" id="NME71122.1"/>
    </source>
</evidence>
<protein>
    <submittedName>
        <fullName evidence="14">TonB-dependent receptor</fullName>
    </submittedName>
</protein>
<keyword evidence="6 8" id="KW-0472">Membrane</keyword>
<evidence type="ECO:0000256" key="7">
    <source>
        <dbReference type="ARBA" id="ARBA00023237"/>
    </source>
</evidence>
<feature type="chain" id="PRO_5030982909" evidence="11">
    <location>
        <begin position="25"/>
        <end position="1056"/>
    </location>
</feature>
<dbReference type="Proteomes" id="UP000576082">
    <property type="component" value="Unassembled WGS sequence"/>
</dbReference>
<sequence>MKLRKRHHWLLFCMILLSFNFTQIALGQDLVLKGVIKDADTGAPLPSAIVKITKSDKGTVTDLDGRYMISGLQVGQTLKVSYIGMKPILWVFNGETEKNFTLENEEQLLNEVVVVGYGTVNKRDLTGAISSVKEDENIARQFNSVDQLLQGRVSGVQVSGNSGNPGGAVSVKIRGVNSLRGNNEPLYVVDGVIVSSAGETMENGSNAATASAAPINGLAGINPRDIADIEVLKDASATAIYGSRGANGVVLITTKKGEKGDAKINVYAQTSISQSARNIDVLDGYEFAMLYNERNLEEGWQPIYKLDHNTREVYDAVTGEKYDQHNWQNEVFRDAVTYNAGMSMSGGTEKSKYYFSVGYENKEGIVQRAHQQGGDMTFNLNQKLSRKFSLDFKNTLFFMEGMYPQTGNKTGANNSLIHRTVGQNPLTGAGIQDDDNNGEGTQNTPIQFLENNDDITKQLRNITSVKLNYDITKGLKFQLRTGLDYRNQSRKIWYGPGTFQGDQYNGLYSEMGQDRTSYNVDGILTYRKRFNNKHRINATAVVTFDNIDKNNITYVVSDFDNKSRRTESPQLGKVVLSPYTYLPYNENVFSYLGRVNYTFNNKYTLTANFRADKSSKFAEGHQWGFFPSASAAWFVSEESFLKSSEVVSDLKMRAGWGRTGNQGIPPYNTFQGYNTNLYGSTSNGSWVGTIPSNIPNAALTWETTEQLNVGVDFGLYKSRINGTLDVYHKNTQDLLQRIAAPASTGFDYFYVNRGQMYNRGIELNLEGVIVDKENWGITIGGSITKNVTELGDLGLPTSGIYIDGNLVQEQFYLGDNVSNTMDAANIFIKGQPIGLFYGYKTDGIYTSDEEAKAGPTFGTENKAGDLRFVDQNGDGKITAEDKTIIGDPNPDFIYSFRTTFRYKALSLSMLWSGVQGNDILNANKIFYTYTRGGTQWSMSKDAYYNAWSEENPQGSQPRVLFGQENVMDNYVTDQLIEDGSYLRLANITLSYDLQIKSSALEKINLYFTASNPFTFTNYSGYDPEVTNDLYNGSLIGVDWGAYPNVRSYLVGCNLTF</sequence>
<dbReference type="PROSITE" id="PS52016">
    <property type="entry name" value="TONB_DEPENDENT_REC_3"/>
    <property type="match status" value="1"/>
</dbReference>
<dbReference type="Pfam" id="PF00593">
    <property type="entry name" value="TonB_dep_Rec_b-barrel"/>
    <property type="match status" value="1"/>
</dbReference>
<dbReference type="Pfam" id="PF13715">
    <property type="entry name" value="CarbopepD_reg_2"/>
    <property type="match status" value="1"/>
</dbReference>
<name>A0A7X9RYS8_9BACT</name>
<feature type="domain" description="TonB-dependent receptor plug" evidence="13">
    <location>
        <begin position="122"/>
        <end position="249"/>
    </location>
</feature>
<dbReference type="InterPro" id="IPR023997">
    <property type="entry name" value="TonB-dep_OMP_SusC/RagA_CS"/>
</dbReference>
<dbReference type="GO" id="GO:0009279">
    <property type="term" value="C:cell outer membrane"/>
    <property type="evidence" value="ECO:0007669"/>
    <property type="project" value="UniProtKB-SubCell"/>
</dbReference>
<dbReference type="Gene3D" id="2.60.40.1120">
    <property type="entry name" value="Carboxypeptidase-like, regulatory domain"/>
    <property type="match status" value="1"/>
</dbReference>
<dbReference type="InterPro" id="IPR039426">
    <property type="entry name" value="TonB-dep_rcpt-like"/>
</dbReference>
<evidence type="ECO:0000256" key="11">
    <source>
        <dbReference type="SAM" id="SignalP"/>
    </source>
</evidence>
<dbReference type="InterPro" id="IPR000531">
    <property type="entry name" value="Beta-barrel_TonB"/>
</dbReference>
<feature type="domain" description="TonB-dependent receptor-like beta-barrel" evidence="12">
    <location>
        <begin position="422"/>
        <end position="1011"/>
    </location>
</feature>
<keyword evidence="5 9" id="KW-0798">TonB box</keyword>
<dbReference type="RefSeq" id="WP_169659344.1">
    <property type="nucleotide sequence ID" value="NZ_JABANE010000086.1"/>
</dbReference>
<evidence type="ECO:0000313" key="15">
    <source>
        <dbReference type="Proteomes" id="UP000576082"/>
    </source>
</evidence>
<comment type="caution">
    <text evidence="14">The sequence shown here is derived from an EMBL/GenBank/DDBJ whole genome shotgun (WGS) entry which is preliminary data.</text>
</comment>
<keyword evidence="11" id="KW-0732">Signal</keyword>
<dbReference type="EMBL" id="JABANE010000086">
    <property type="protein sequence ID" value="NME71122.1"/>
    <property type="molecule type" value="Genomic_DNA"/>
</dbReference>
<comment type="similarity">
    <text evidence="8 9">Belongs to the TonB-dependent receptor family.</text>
</comment>
<evidence type="ECO:0000256" key="9">
    <source>
        <dbReference type="RuleBase" id="RU003357"/>
    </source>
</evidence>
<dbReference type="Pfam" id="PF07715">
    <property type="entry name" value="Plug"/>
    <property type="match status" value="1"/>
</dbReference>
<dbReference type="NCBIfam" id="TIGR04057">
    <property type="entry name" value="SusC_RagA_signa"/>
    <property type="match status" value="1"/>
</dbReference>
<feature type="region of interest" description="Disordered" evidence="10">
    <location>
        <begin position="423"/>
        <end position="443"/>
    </location>
</feature>
<evidence type="ECO:0000256" key="1">
    <source>
        <dbReference type="ARBA" id="ARBA00004571"/>
    </source>
</evidence>
<evidence type="ECO:0000256" key="4">
    <source>
        <dbReference type="ARBA" id="ARBA00022692"/>
    </source>
</evidence>
<dbReference type="SUPFAM" id="SSF56935">
    <property type="entry name" value="Porins"/>
    <property type="match status" value="1"/>
</dbReference>
<evidence type="ECO:0000256" key="5">
    <source>
        <dbReference type="ARBA" id="ARBA00023077"/>
    </source>
</evidence>
<keyword evidence="15" id="KW-1185">Reference proteome</keyword>
<proteinExistence type="inferred from homology"/>
<evidence type="ECO:0000256" key="10">
    <source>
        <dbReference type="SAM" id="MobiDB-lite"/>
    </source>
</evidence>
<feature type="signal peptide" evidence="11">
    <location>
        <begin position="1"/>
        <end position="24"/>
    </location>
</feature>
<dbReference type="SUPFAM" id="SSF49464">
    <property type="entry name" value="Carboxypeptidase regulatory domain-like"/>
    <property type="match status" value="1"/>
</dbReference>
<dbReference type="NCBIfam" id="TIGR04056">
    <property type="entry name" value="OMP_RagA_SusC"/>
    <property type="match status" value="1"/>
</dbReference>
<dbReference type="AlphaFoldDB" id="A0A7X9RYS8"/>
<dbReference type="InterPro" id="IPR023996">
    <property type="entry name" value="TonB-dep_OMP_SusC/RagA"/>
</dbReference>
<dbReference type="InterPro" id="IPR012910">
    <property type="entry name" value="Plug_dom"/>
</dbReference>
<dbReference type="InterPro" id="IPR036942">
    <property type="entry name" value="Beta-barrel_TonB_sf"/>
</dbReference>
<keyword evidence="4 8" id="KW-0812">Transmembrane</keyword>
<reference evidence="14 15" key="1">
    <citation type="submission" date="2020-04" db="EMBL/GenBank/DDBJ databases">
        <title>Flammeovirga sp. SR4, a novel species isolated from seawater.</title>
        <authorList>
            <person name="Wang X."/>
        </authorList>
    </citation>
    <scope>NUCLEOTIDE SEQUENCE [LARGE SCALE GENOMIC DNA]</scope>
    <source>
        <strain evidence="14 15">ATCC 23126</strain>
    </source>
</reference>
<evidence type="ECO:0000256" key="3">
    <source>
        <dbReference type="ARBA" id="ARBA00022452"/>
    </source>
</evidence>
<keyword evidence="14" id="KW-0675">Receptor</keyword>
<evidence type="ECO:0000259" key="12">
    <source>
        <dbReference type="Pfam" id="PF00593"/>
    </source>
</evidence>
<keyword evidence="2 8" id="KW-0813">Transport</keyword>
<keyword evidence="7 8" id="KW-0998">Cell outer membrane</keyword>
<comment type="subcellular location">
    <subcellularLocation>
        <location evidence="1 8">Cell outer membrane</location>
        <topology evidence="1 8">Multi-pass membrane protein</topology>
    </subcellularLocation>
</comment>
<evidence type="ECO:0000259" key="13">
    <source>
        <dbReference type="Pfam" id="PF07715"/>
    </source>
</evidence>
<dbReference type="InterPro" id="IPR037066">
    <property type="entry name" value="Plug_dom_sf"/>
</dbReference>
<organism evidence="14 15">
    <name type="scientific">Flammeovirga aprica JL-4</name>
    <dbReference type="NCBI Taxonomy" id="694437"/>
    <lineage>
        <taxon>Bacteria</taxon>
        <taxon>Pseudomonadati</taxon>
        <taxon>Bacteroidota</taxon>
        <taxon>Cytophagia</taxon>
        <taxon>Cytophagales</taxon>
        <taxon>Flammeovirgaceae</taxon>
        <taxon>Flammeovirga</taxon>
    </lineage>
</organism>
<dbReference type="Gene3D" id="2.170.130.10">
    <property type="entry name" value="TonB-dependent receptor, plug domain"/>
    <property type="match status" value="1"/>
</dbReference>
<dbReference type="Gene3D" id="2.40.170.20">
    <property type="entry name" value="TonB-dependent receptor, beta-barrel domain"/>
    <property type="match status" value="1"/>
</dbReference>
<dbReference type="InterPro" id="IPR008969">
    <property type="entry name" value="CarboxyPept-like_regulatory"/>
</dbReference>
<keyword evidence="3 8" id="KW-1134">Transmembrane beta strand</keyword>
<evidence type="ECO:0000256" key="6">
    <source>
        <dbReference type="ARBA" id="ARBA00023136"/>
    </source>
</evidence>
<accession>A0A7X9RYS8</accession>
<evidence type="ECO:0000256" key="2">
    <source>
        <dbReference type="ARBA" id="ARBA00022448"/>
    </source>
</evidence>
<evidence type="ECO:0000256" key="8">
    <source>
        <dbReference type="PROSITE-ProRule" id="PRU01360"/>
    </source>
</evidence>
<gene>
    <name evidence="14" type="ORF">HHU12_24345</name>
</gene>